<sequence>MKKISYLRGLLLTVLVIISIILSYSIWKGQPNYESIDVKEVEKTAIDKQKTAAQVFKPILGQINQDGEHYQTNAANFVNRIAAQGRNFTFSEVVSSGKKTSSEYDRLIHQNGTVELIYPNNIPFSIFSQIYELTGKELENASFNRIVFDTNTTEAGLYTVYFTNDREDTIYQSSLPQKDVAVIKNLVAASKDDGDMVLLDAVGTSKHSLFLSKTPPDIKSKKYIIDTMDISLFTKALFPDVSSVKNEENSYTDGSSKIVLDTDNKVLEYINPAQENANPETQTEVKRASMIQDSFNFINEHAGWTDEYYFTGYDSTTGSANFGMFVDNLQVISGNGMSQISVTEGQEAVYKYSRPFFKLDYSIPRESDEVKLPSSATVYESLKNNSNIDITAVQMITLGYKMSWVEDKGLKRIVELEPTWIFKYRGKWFDAGVKESE</sequence>
<dbReference type="Gene3D" id="3.30.310.160">
    <property type="entry name" value="YycH protein, domain 2"/>
    <property type="match status" value="1"/>
</dbReference>
<keyword evidence="1" id="KW-0812">Transmembrane</keyword>
<evidence type="ECO:0000313" key="3">
    <source>
        <dbReference type="EMBL" id="EUJ33759.1"/>
    </source>
</evidence>
<dbReference type="Proteomes" id="UP000019249">
    <property type="component" value="Unassembled WGS sequence"/>
</dbReference>
<dbReference type="RefSeq" id="WP_036095656.1">
    <property type="nucleotide sequence ID" value="NZ_AODF01000001.1"/>
</dbReference>
<evidence type="ECO:0000313" key="4">
    <source>
        <dbReference type="Proteomes" id="UP000019249"/>
    </source>
</evidence>
<keyword evidence="1" id="KW-1133">Transmembrane helix</keyword>
<dbReference type="CDD" id="cd15787">
    <property type="entry name" value="YycH_N"/>
    <property type="match status" value="1"/>
</dbReference>
<organism evidence="3 4">
    <name type="scientific">Listeria floridensis FSL S10-1187</name>
    <dbReference type="NCBI Taxonomy" id="1265817"/>
    <lineage>
        <taxon>Bacteria</taxon>
        <taxon>Bacillati</taxon>
        <taxon>Bacillota</taxon>
        <taxon>Bacilli</taxon>
        <taxon>Bacillales</taxon>
        <taxon>Listeriaceae</taxon>
        <taxon>Listeria</taxon>
    </lineage>
</organism>
<accession>A0ABN0RIK5</accession>
<keyword evidence="1" id="KW-0472">Membrane</keyword>
<keyword evidence="4" id="KW-1185">Reference proteome</keyword>
<evidence type="ECO:0000256" key="1">
    <source>
        <dbReference type="SAM" id="Phobius"/>
    </source>
</evidence>
<dbReference type="Pfam" id="PF07435">
    <property type="entry name" value="YycH"/>
    <property type="match status" value="1"/>
</dbReference>
<feature type="transmembrane region" description="Helical" evidence="1">
    <location>
        <begin position="7"/>
        <end position="27"/>
    </location>
</feature>
<dbReference type="EMBL" id="AODF01000001">
    <property type="protein sequence ID" value="EUJ33759.1"/>
    <property type="molecule type" value="Genomic_DNA"/>
</dbReference>
<dbReference type="InterPro" id="IPR009996">
    <property type="entry name" value="YycH"/>
</dbReference>
<reference evidence="3 4" key="1">
    <citation type="journal article" date="2014" name="Int. J. Syst. Evol. Microbiol.">
        <title>Listeria floridensis sp. nov., Listeria aquatica sp. nov., Listeria cornellensis sp. nov., Listeria riparia sp. nov. and Listeria grandensis sp. nov., from agricultural and natural environments.</title>
        <authorList>
            <person name="den Bakker H.C."/>
            <person name="Warchocki S."/>
            <person name="Wright E.M."/>
            <person name="Allred A.F."/>
            <person name="Ahlstrom C."/>
            <person name="Manuel C.S."/>
            <person name="Stasiewicz M.J."/>
            <person name="Burrell A."/>
            <person name="Roof S."/>
            <person name="Strawn L."/>
            <person name="Fortes E.D."/>
            <person name="Nightingale K.K."/>
            <person name="Kephart D."/>
            <person name="Wiedmann M."/>
        </authorList>
    </citation>
    <scope>NUCLEOTIDE SEQUENCE [LARGE SCALE GENOMIC DNA]</scope>
    <source>
        <strain evidence="3 4">FSL S10-1187</strain>
    </source>
</reference>
<name>A0ABN0RIK5_9LIST</name>
<dbReference type="Gene3D" id="3.10.450.310">
    <property type="match status" value="1"/>
</dbReference>
<feature type="domain" description="Regulatory protein YycH" evidence="2">
    <location>
        <begin position="8"/>
        <end position="428"/>
    </location>
</feature>
<dbReference type="InterPro" id="IPR042274">
    <property type="entry name" value="YycH/YycI_2"/>
</dbReference>
<protein>
    <recommendedName>
        <fullName evidence="2">Regulatory protein YycH domain-containing protein</fullName>
    </recommendedName>
</protein>
<comment type="caution">
    <text evidence="3">The sequence shown here is derived from an EMBL/GenBank/DDBJ whole genome shotgun (WGS) entry which is preliminary data.</text>
</comment>
<evidence type="ECO:0000259" key="2">
    <source>
        <dbReference type="Pfam" id="PF07435"/>
    </source>
</evidence>
<proteinExistence type="predicted"/>
<gene>
    <name evidence="3" type="ORF">MFLO_00945</name>
</gene>